<accession>R4YKN4</accession>
<gene>
    <name evidence="1" type="ORF">OLEAN_C08260</name>
</gene>
<reference evidence="1 2" key="1">
    <citation type="journal article" date="2013" name="Nat. Commun.">
        <title>Genome sequence and functional genomic analysis of the oil-degrading bacterium Oleispira antarctica.</title>
        <authorList>
            <person name="Kube M."/>
            <person name="Chernikova T.N."/>
            <person name="Al-Ramahi Y."/>
            <person name="Beloqui A."/>
            <person name="Lopez-Cortez N."/>
            <person name="Guazzaroni M.E."/>
            <person name="Heipieper H.J."/>
            <person name="Klages S."/>
            <person name="Kotsyurbenko O.R."/>
            <person name="Langer I."/>
            <person name="Nechitaylo T.Y."/>
            <person name="Lunsdorf H."/>
            <person name="Fernandez M."/>
            <person name="Juarez S."/>
            <person name="Ciordia S."/>
            <person name="Singer A."/>
            <person name="Kagan O."/>
            <person name="Egorova O."/>
            <person name="Petit P.A."/>
            <person name="Stogios P."/>
            <person name="Kim Y."/>
            <person name="Tchigvintsev A."/>
            <person name="Flick R."/>
            <person name="Denaro R."/>
            <person name="Genovese M."/>
            <person name="Albar J.P."/>
            <person name="Reva O.N."/>
            <person name="Martinez-Gomariz M."/>
            <person name="Tran H."/>
            <person name="Ferrer M."/>
            <person name="Savchenko A."/>
            <person name="Yakunin A.F."/>
            <person name="Yakimov M.M."/>
            <person name="Golyshina O.V."/>
            <person name="Reinhardt R."/>
            <person name="Golyshin P.N."/>
        </authorList>
    </citation>
    <scope>NUCLEOTIDE SEQUENCE [LARGE SCALE GENOMIC DNA]</scope>
</reference>
<proteinExistence type="predicted"/>
<organism evidence="1 2">
    <name type="scientific">Oleispira antarctica RB-8</name>
    <dbReference type="NCBI Taxonomy" id="698738"/>
    <lineage>
        <taxon>Bacteria</taxon>
        <taxon>Pseudomonadati</taxon>
        <taxon>Pseudomonadota</taxon>
        <taxon>Gammaproteobacteria</taxon>
        <taxon>Oceanospirillales</taxon>
        <taxon>Oceanospirillaceae</taxon>
        <taxon>Oleispira</taxon>
    </lineage>
</organism>
<dbReference type="Proteomes" id="UP000032749">
    <property type="component" value="Chromosome"/>
</dbReference>
<keyword evidence="2" id="KW-1185">Reference proteome</keyword>
<dbReference type="PROSITE" id="PS51257">
    <property type="entry name" value="PROKAR_LIPOPROTEIN"/>
    <property type="match status" value="1"/>
</dbReference>
<evidence type="ECO:0000313" key="1">
    <source>
        <dbReference type="EMBL" id="CCK75002.1"/>
    </source>
</evidence>
<dbReference type="HOGENOM" id="CLU_879513_0_0_6"/>
<name>R4YKN4_OLEAN</name>
<evidence type="ECO:0000313" key="2">
    <source>
        <dbReference type="Proteomes" id="UP000032749"/>
    </source>
</evidence>
<evidence type="ECO:0008006" key="3">
    <source>
        <dbReference type="Google" id="ProtNLM"/>
    </source>
</evidence>
<dbReference type="STRING" id="698738.OLEAN_C08260"/>
<dbReference type="KEGG" id="oai:OLEAN_C08260"/>
<sequence>MHTLRLLPLTAILSVSLMTGCATKVANLDYIELEAKKDAAMADESAAKSIQRAQMNIELGKTEDLAYYAPRHLKIAQAKLIEARGMHTSGNPDGEVKPVAMAAKKTIEAGLATKKAVITTLRSTLKHKEKLLEIKADKYYPEDYKNITATIVTLIDLIEDGKIAEAQKGQKELLPRMHSNEVDTIEFIQLQSIKDQLKNTKGKGGDSIAPTSWAVAQRSMKEAQALIGKTPRAKKQIMQATHNAQRAADHANIITDFSNEINNANSDNAEAIALRVERWLYRVSVALKHDDIRHRPFDEQAGTLATEVEKIMRKSH</sequence>
<dbReference type="EMBL" id="FO203512">
    <property type="protein sequence ID" value="CCK75002.1"/>
    <property type="molecule type" value="Genomic_DNA"/>
</dbReference>
<dbReference type="OrthoDB" id="6117329at2"/>
<dbReference type="AlphaFoldDB" id="R4YKN4"/>
<protein>
    <recommendedName>
        <fullName evidence="3">Lipoprotein</fullName>
    </recommendedName>
</protein>